<keyword evidence="2" id="KW-1185">Reference proteome</keyword>
<dbReference type="AlphaFoldDB" id="A0A6G1KDW3"/>
<gene>
    <name evidence="1" type="ORF">K504DRAFT_241775</name>
</gene>
<reference evidence="1" key="1">
    <citation type="journal article" date="2020" name="Stud. Mycol.">
        <title>101 Dothideomycetes genomes: a test case for predicting lifestyles and emergence of pathogens.</title>
        <authorList>
            <person name="Haridas S."/>
            <person name="Albert R."/>
            <person name="Binder M."/>
            <person name="Bloem J."/>
            <person name="Labutti K."/>
            <person name="Salamov A."/>
            <person name="Andreopoulos B."/>
            <person name="Baker S."/>
            <person name="Barry K."/>
            <person name="Bills G."/>
            <person name="Bluhm B."/>
            <person name="Cannon C."/>
            <person name="Castanera R."/>
            <person name="Culley D."/>
            <person name="Daum C."/>
            <person name="Ezra D."/>
            <person name="Gonzalez J."/>
            <person name="Henrissat B."/>
            <person name="Kuo A."/>
            <person name="Liang C."/>
            <person name="Lipzen A."/>
            <person name="Lutzoni F."/>
            <person name="Magnuson J."/>
            <person name="Mondo S."/>
            <person name="Nolan M."/>
            <person name="Ohm R."/>
            <person name="Pangilinan J."/>
            <person name="Park H.-J."/>
            <person name="Ramirez L."/>
            <person name="Alfaro M."/>
            <person name="Sun H."/>
            <person name="Tritt A."/>
            <person name="Yoshinaga Y."/>
            <person name="Zwiers L.-H."/>
            <person name="Turgeon B."/>
            <person name="Goodwin S."/>
            <person name="Spatafora J."/>
            <person name="Crous P."/>
            <person name="Grigoriev I."/>
        </authorList>
    </citation>
    <scope>NUCLEOTIDE SEQUENCE</scope>
    <source>
        <strain evidence="1">CBS 279.74</strain>
    </source>
</reference>
<evidence type="ECO:0000313" key="1">
    <source>
        <dbReference type="EMBL" id="KAF2711076.1"/>
    </source>
</evidence>
<sequence length="144" mass="15745">MLACSLDMHRVQILIRVLSTPASARLADKPRNGLACLVKGCQRAGCGARCGGFPPNFPPLPPPPIRSRARCRCQRRRLRLLRGCQTPAEGRRFISRDQNCCPAARRHGDGGVPSMTITWSGEGVCDSTTYIQRCSGYQECGKMG</sequence>
<dbReference type="Proteomes" id="UP000799428">
    <property type="component" value="Unassembled WGS sequence"/>
</dbReference>
<name>A0A6G1KDW3_9PLEO</name>
<accession>A0A6G1KDW3</accession>
<organism evidence="1 2">
    <name type="scientific">Pleomassaria siparia CBS 279.74</name>
    <dbReference type="NCBI Taxonomy" id="1314801"/>
    <lineage>
        <taxon>Eukaryota</taxon>
        <taxon>Fungi</taxon>
        <taxon>Dikarya</taxon>
        <taxon>Ascomycota</taxon>
        <taxon>Pezizomycotina</taxon>
        <taxon>Dothideomycetes</taxon>
        <taxon>Pleosporomycetidae</taxon>
        <taxon>Pleosporales</taxon>
        <taxon>Pleomassariaceae</taxon>
        <taxon>Pleomassaria</taxon>
    </lineage>
</organism>
<dbReference type="EMBL" id="MU005768">
    <property type="protein sequence ID" value="KAF2711076.1"/>
    <property type="molecule type" value="Genomic_DNA"/>
</dbReference>
<proteinExistence type="predicted"/>
<evidence type="ECO:0000313" key="2">
    <source>
        <dbReference type="Proteomes" id="UP000799428"/>
    </source>
</evidence>
<protein>
    <submittedName>
        <fullName evidence="1">Uncharacterized protein</fullName>
    </submittedName>
</protein>